<feature type="transmembrane region" description="Helical" evidence="8">
    <location>
        <begin position="19"/>
        <end position="37"/>
    </location>
</feature>
<keyword evidence="5 8" id="KW-1133">Transmembrane helix</keyword>
<evidence type="ECO:0000256" key="6">
    <source>
        <dbReference type="ARBA" id="ARBA00023136"/>
    </source>
</evidence>
<dbReference type="InterPro" id="IPR045324">
    <property type="entry name" value="Small_multidrug_res"/>
</dbReference>
<organism evidence="9 10">
    <name type="scientific">Bifidobacterium mellis</name>
    <dbReference type="NCBI Taxonomy" id="1293823"/>
    <lineage>
        <taxon>Bacteria</taxon>
        <taxon>Bacillati</taxon>
        <taxon>Actinomycetota</taxon>
        <taxon>Actinomycetes</taxon>
        <taxon>Bifidobacteriales</taxon>
        <taxon>Bifidobacteriaceae</taxon>
        <taxon>Bifidobacterium</taxon>
    </lineage>
</organism>
<evidence type="ECO:0000256" key="7">
    <source>
        <dbReference type="RuleBase" id="RU003942"/>
    </source>
</evidence>
<keyword evidence="4 7" id="KW-0812">Transmembrane</keyword>
<reference evidence="9 10" key="1">
    <citation type="submission" date="2014-12" db="EMBL/GenBank/DDBJ databases">
        <title>Comparative genomics of the lactic acid bacteria isolated from the honey bee gut.</title>
        <authorList>
            <person name="Ellegaard K.M."/>
            <person name="Tamarit D."/>
            <person name="Javelind E."/>
            <person name="Olofsson T."/>
            <person name="Andersson S.G."/>
            <person name="Vasquez A."/>
        </authorList>
    </citation>
    <scope>NUCLEOTIDE SEQUENCE [LARGE SCALE GENOMIC DNA]</scope>
    <source>
        <strain evidence="9 10">Bin7</strain>
    </source>
</reference>
<dbReference type="AlphaFoldDB" id="A0A0F4L0E2"/>
<dbReference type="GO" id="GO:0005886">
    <property type="term" value="C:plasma membrane"/>
    <property type="evidence" value="ECO:0007669"/>
    <property type="project" value="UniProtKB-SubCell"/>
</dbReference>
<dbReference type="Gene3D" id="1.10.3730.20">
    <property type="match status" value="1"/>
</dbReference>
<feature type="transmembrane region" description="Helical" evidence="8">
    <location>
        <begin position="49"/>
        <end position="66"/>
    </location>
</feature>
<accession>A0A0F4L0E2</accession>
<gene>
    <name evidence="9" type="ORF">JF70_05270</name>
</gene>
<dbReference type="Pfam" id="PF00893">
    <property type="entry name" value="Multi_Drug_Res"/>
    <property type="match status" value="1"/>
</dbReference>
<dbReference type="PATRIC" id="fig|1684.5.peg.554"/>
<keyword evidence="2" id="KW-0813">Transport</keyword>
<evidence type="ECO:0000256" key="2">
    <source>
        <dbReference type="ARBA" id="ARBA00022448"/>
    </source>
</evidence>
<proteinExistence type="inferred from homology"/>
<protein>
    <submittedName>
        <fullName evidence="9">Transporter, putative Quaternary ammonium compound efflux pump</fullName>
    </submittedName>
</protein>
<comment type="subcellular location">
    <subcellularLocation>
        <location evidence="1 7">Cell membrane</location>
        <topology evidence="1 7">Multi-pass membrane protein</topology>
    </subcellularLocation>
</comment>
<evidence type="ECO:0000256" key="3">
    <source>
        <dbReference type="ARBA" id="ARBA00022475"/>
    </source>
</evidence>
<dbReference type="PANTHER" id="PTHR30561:SF0">
    <property type="entry name" value="GUANIDINIUM EXPORTER"/>
    <property type="match status" value="1"/>
</dbReference>
<name>A0A0F4L0E2_9BIFI</name>
<comment type="similarity">
    <text evidence="7">Belongs to the drug/metabolite transporter (DMT) superfamily. Small multidrug resistance (SMR) (TC 2.A.7.1) family.</text>
</comment>
<dbReference type="GO" id="GO:0022857">
    <property type="term" value="F:transmembrane transporter activity"/>
    <property type="evidence" value="ECO:0007669"/>
    <property type="project" value="InterPro"/>
</dbReference>
<dbReference type="SUPFAM" id="SSF103481">
    <property type="entry name" value="Multidrug resistance efflux transporter EmrE"/>
    <property type="match status" value="1"/>
</dbReference>
<evidence type="ECO:0000313" key="10">
    <source>
        <dbReference type="Proteomes" id="UP000033567"/>
    </source>
</evidence>
<evidence type="ECO:0000256" key="8">
    <source>
        <dbReference type="SAM" id="Phobius"/>
    </source>
</evidence>
<evidence type="ECO:0000256" key="4">
    <source>
        <dbReference type="ARBA" id="ARBA00022692"/>
    </source>
</evidence>
<keyword evidence="10" id="KW-1185">Reference proteome</keyword>
<sequence length="120" mass="12712">MVKYPDSDKTCRKGTMSSWIILIFAGICESVWATALGKSQGFTKIVPDIVFIVGLILSMMGLAFAMRNIPTSTAYAVWVGIGAALTVLYAMATGSEPISLARILLIIGLVACVVGLKVVN</sequence>
<dbReference type="InterPro" id="IPR037185">
    <property type="entry name" value="EmrE-like"/>
</dbReference>
<dbReference type="Proteomes" id="UP000033567">
    <property type="component" value="Unassembled WGS sequence"/>
</dbReference>
<evidence type="ECO:0000256" key="5">
    <source>
        <dbReference type="ARBA" id="ARBA00022989"/>
    </source>
</evidence>
<feature type="transmembrane region" description="Helical" evidence="8">
    <location>
        <begin position="98"/>
        <end position="119"/>
    </location>
</feature>
<dbReference type="PANTHER" id="PTHR30561">
    <property type="entry name" value="SMR FAMILY PROTON-DEPENDENT DRUG EFFLUX TRANSPORTER SUGE"/>
    <property type="match status" value="1"/>
</dbReference>
<evidence type="ECO:0000256" key="1">
    <source>
        <dbReference type="ARBA" id="ARBA00004651"/>
    </source>
</evidence>
<feature type="transmembrane region" description="Helical" evidence="8">
    <location>
        <begin position="73"/>
        <end position="92"/>
    </location>
</feature>
<keyword evidence="3" id="KW-1003">Cell membrane</keyword>
<dbReference type="InterPro" id="IPR000390">
    <property type="entry name" value="Small_drug/metabolite_transptr"/>
</dbReference>
<keyword evidence="6 8" id="KW-0472">Membrane</keyword>
<evidence type="ECO:0000313" key="9">
    <source>
        <dbReference type="EMBL" id="KJY51713.1"/>
    </source>
</evidence>
<dbReference type="EMBL" id="JWMF01000004">
    <property type="protein sequence ID" value="KJY51713.1"/>
    <property type="molecule type" value="Genomic_DNA"/>
</dbReference>
<comment type="caution">
    <text evidence="9">The sequence shown here is derived from an EMBL/GenBank/DDBJ whole genome shotgun (WGS) entry which is preliminary data.</text>
</comment>